<evidence type="ECO:0000256" key="10">
    <source>
        <dbReference type="RuleBase" id="RU366037"/>
    </source>
</evidence>
<dbReference type="PANTHER" id="PTHR15952">
    <property type="entry name" value="EXPORTIN-T/LOS1"/>
    <property type="match status" value="1"/>
</dbReference>
<comment type="similarity">
    <text evidence="10">Belongs to the exportin family.</text>
</comment>
<evidence type="ECO:0000256" key="2">
    <source>
        <dbReference type="ARBA" id="ARBA00018928"/>
    </source>
</evidence>
<evidence type="ECO:0000256" key="5">
    <source>
        <dbReference type="ARBA" id="ARBA00022555"/>
    </source>
</evidence>
<dbReference type="InterPro" id="IPR013598">
    <property type="entry name" value="Exportin-1/Importin-b-like"/>
</dbReference>
<dbReference type="InterPro" id="IPR011989">
    <property type="entry name" value="ARM-like"/>
</dbReference>
<evidence type="ECO:0000259" key="11">
    <source>
        <dbReference type="Pfam" id="PF08389"/>
    </source>
</evidence>
<keyword evidence="7 10" id="KW-0539">Nucleus</keyword>
<evidence type="ECO:0000313" key="13">
    <source>
        <dbReference type="EMBL" id="KAK6749909.1"/>
    </source>
</evidence>
<gene>
    <name evidence="13" type="primary">Necator_chrIV.g15413</name>
    <name evidence="13" type="ORF">RB195_002118</name>
</gene>
<keyword evidence="3 10" id="KW-0813">Transport</keyword>
<dbReference type="Gene3D" id="1.25.10.10">
    <property type="entry name" value="Leucine-rich Repeat Variant"/>
    <property type="match status" value="1"/>
</dbReference>
<evidence type="ECO:0000256" key="3">
    <source>
        <dbReference type="ARBA" id="ARBA00022448"/>
    </source>
</evidence>
<sequence length="956" mass="106143">MTAVNTALNGNPFGAPGSINDPSKQTQLYHYLEALKTDENGWRKSTDNIVANNLSTDEEHFLLLQVIEDYLARRYVEADADSVMCIRNLLSHWIQKLCTRPDQPVFLVNKMAHIFSLVFAADFPDRWPTFMNDIFLSHGLDSIPVVVFYLKTLLAIDSEVVDRDIQRSKTVFDRNTKIKDFMRDLCIPQIVQSWWTILERCSDTTAQCLCLDAVAAFVDWIDVELVANDVFVPLVIARLGNKDTSEAAVRAVSALIQKGMPPSKKLSLVTALTDVMRSNHLISVNPNSDYEDVLRAGSLLSAVGSVLIDTYHKFKAEDAEEDAQRCIKAVESDMDSLLLVLDNEDPELSDLVIYTLRSYVALFKDNSTDEKATNVLTRIVSVCLRRFVISEELDVDGLGEDEIEFADYRKELRGILNTIGNMRTDLIVAPLEALVAEVAASGGGTVMPIARLEAIVQLVHGLVEIIPANFVNMKDGWMGRGAQLPVDLLTSMQLDGRSASVHVLYFEIACRYERLLAARPQTVVPQVAAAFLDERGIAFRVARVRTRIVYLFCRFVKAHKIVLSPLVSEVITRLAPLLAMSPQSDQLLTADDQAFIFEATGTLIVFGELGVEQKSNYIGELANKLGERFLAAITELETAKSAHDAVKTQMIQQYMANIVGYSSRLSKAFNNANSMQSCRCVDIYMRLLNLFLGHLTAENAFLLESVRQLAHRLVVCLDSELLPILPSLMSALAAVSTDLDSMNHLLILSHQIVAKFKKESLRSGVDFGAILASAARLSVETEPTPALRAQDETVYRNLIYVRRAFLQLFYTSTTSDMLSEVAAGELLDSLQEAATRLALSNDQSCQKLALATLSRTSAGNAQWWQRTLRTALEVPSLPHISSSDAGSSVVVHEVASTLLTLRQIHQEEFPVAVQSLMPGALGLELLSILENYKSRALDKQLLVMYDKIRVAHQQQP</sequence>
<evidence type="ECO:0000256" key="8">
    <source>
        <dbReference type="ARBA" id="ARBA00029784"/>
    </source>
</evidence>
<organism evidence="13 14">
    <name type="scientific">Necator americanus</name>
    <name type="common">Human hookworm</name>
    <dbReference type="NCBI Taxonomy" id="51031"/>
    <lineage>
        <taxon>Eukaryota</taxon>
        <taxon>Metazoa</taxon>
        <taxon>Ecdysozoa</taxon>
        <taxon>Nematoda</taxon>
        <taxon>Chromadorea</taxon>
        <taxon>Rhabditida</taxon>
        <taxon>Rhabditina</taxon>
        <taxon>Rhabditomorpha</taxon>
        <taxon>Strongyloidea</taxon>
        <taxon>Ancylostomatidae</taxon>
        <taxon>Bunostominae</taxon>
        <taxon>Necator</taxon>
    </lineage>
</organism>
<evidence type="ECO:0000259" key="12">
    <source>
        <dbReference type="Pfam" id="PF19282"/>
    </source>
</evidence>
<evidence type="ECO:0000256" key="9">
    <source>
        <dbReference type="ARBA" id="ARBA00032199"/>
    </source>
</evidence>
<proteinExistence type="inferred from homology"/>
<keyword evidence="14" id="KW-1185">Reference proteome</keyword>
<dbReference type="Pfam" id="PF19282">
    <property type="entry name" value="Exportin-T"/>
    <property type="match status" value="1"/>
</dbReference>
<dbReference type="InterPro" id="IPR040017">
    <property type="entry name" value="XPOT"/>
</dbReference>
<evidence type="ECO:0000256" key="4">
    <source>
        <dbReference type="ARBA" id="ARBA00022490"/>
    </source>
</evidence>
<dbReference type="InterPro" id="IPR016024">
    <property type="entry name" value="ARM-type_fold"/>
</dbReference>
<comment type="caution">
    <text evidence="13">The sequence shown here is derived from an EMBL/GenBank/DDBJ whole genome shotgun (WGS) entry which is preliminary data.</text>
</comment>
<evidence type="ECO:0000256" key="7">
    <source>
        <dbReference type="ARBA" id="ARBA00023242"/>
    </source>
</evidence>
<name>A0ABR1DHE7_NECAM</name>
<reference evidence="13 14" key="1">
    <citation type="submission" date="2023-08" db="EMBL/GenBank/DDBJ databases">
        <title>A Necator americanus chromosomal reference genome.</title>
        <authorList>
            <person name="Ilik V."/>
            <person name="Petrzelkova K.J."/>
            <person name="Pardy F."/>
            <person name="Fuh T."/>
            <person name="Niatou-Singa F.S."/>
            <person name="Gouil Q."/>
            <person name="Baker L."/>
            <person name="Ritchie M.E."/>
            <person name="Jex A.R."/>
            <person name="Gazzola D."/>
            <person name="Li H."/>
            <person name="Toshio Fujiwara R."/>
            <person name="Zhan B."/>
            <person name="Aroian R.V."/>
            <person name="Pafco B."/>
            <person name="Schwarz E.M."/>
        </authorList>
    </citation>
    <scope>NUCLEOTIDE SEQUENCE [LARGE SCALE GENOMIC DNA]</scope>
    <source>
        <strain evidence="13 14">Aroian</strain>
        <tissue evidence="13">Whole animal</tissue>
    </source>
</reference>
<dbReference type="Pfam" id="PF08389">
    <property type="entry name" value="Xpo1"/>
    <property type="match status" value="1"/>
</dbReference>
<dbReference type="SUPFAM" id="SSF48371">
    <property type="entry name" value="ARM repeat"/>
    <property type="match status" value="1"/>
</dbReference>
<comment type="subcellular location">
    <subcellularLocation>
        <location evidence="1 10">Cytoplasm</location>
    </subcellularLocation>
    <subcellularLocation>
        <location evidence="10">Nucleus</location>
    </subcellularLocation>
    <text evidence="10">Shuttles between the nucleus and the cytoplasm.</text>
</comment>
<evidence type="ECO:0000256" key="1">
    <source>
        <dbReference type="ARBA" id="ARBA00004496"/>
    </source>
</evidence>
<feature type="domain" description="Exportin-1/Importin-beta-like" evidence="11">
    <location>
        <begin position="105"/>
        <end position="250"/>
    </location>
</feature>
<keyword evidence="4 10" id="KW-0963">Cytoplasm</keyword>
<keyword evidence="6 10" id="KW-0694">RNA-binding</keyword>
<comment type="function">
    <text evidence="10">tRNA nucleus export receptor which facilitates tRNA translocation across the nuclear pore complex.</text>
</comment>
<dbReference type="EMBL" id="JAVFWL010000004">
    <property type="protein sequence ID" value="KAK6749909.1"/>
    <property type="molecule type" value="Genomic_DNA"/>
</dbReference>
<accession>A0ABR1DHE7</accession>
<dbReference type="InterPro" id="IPR045546">
    <property type="entry name" value="Exportin-T_C"/>
</dbReference>
<evidence type="ECO:0000313" key="14">
    <source>
        <dbReference type="Proteomes" id="UP001303046"/>
    </source>
</evidence>
<keyword evidence="5 10" id="KW-0820">tRNA-binding</keyword>
<dbReference type="Proteomes" id="UP001303046">
    <property type="component" value="Unassembled WGS sequence"/>
</dbReference>
<feature type="domain" description="Exportin-T C-terminal" evidence="12">
    <location>
        <begin position="328"/>
        <end position="759"/>
    </location>
</feature>
<dbReference type="PANTHER" id="PTHR15952:SF11">
    <property type="entry name" value="EXPORTIN-T"/>
    <property type="match status" value="1"/>
</dbReference>
<evidence type="ECO:0000256" key="6">
    <source>
        <dbReference type="ARBA" id="ARBA00022884"/>
    </source>
</evidence>
<protein>
    <recommendedName>
        <fullName evidence="2 10">Exportin-T</fullName>
    </recommendedName>
    <alternativeName>
        <fullName evidence="8 10">Exportin(tRNA)</fullName>
    </alternativeName>
    <alternativeName>
        <fullName evidence="9 10">tRNA exportin</fullName>
    </alternativeName>
</protein>